<reference evidence="2" key="1">
    <citation type="submission" date="2025-08" db="UniProtKB">
        <authorList>
            <consortium name="Ensembl"/>
        </authorList>
    </citation>
    <scope>IDENTIFICATION</scope>
</reference>
<dbReference type="SMART" id="SM00327">
    <property type="entry name" value="VWA"/>
    <property type="match status" value="2"/>
</dbReference>
<keyword evidence="3" id="KW-1185">Reference proteome</keyword>
<evidence type="ECO:0000259" key="1">
    <source>
        <dbReference type="PROSITE" id="PS50234"/>
    </source>
</evidence>
<dbReference type="Ensembl" id="ENSFHET00000010371.1">
    <property type="protein sequence ID" value="ENSFHEP00000003542.1"/>
    <property type="gene ID" value="ENSFHEG00000004487.1"/>
</dbReference>
<dbReference type="InterPro" id="IPR050525">
    <property type="entry name" value="ECM_Assembly_Org"/>
</dbReference>
<dbReference type="InterPro" id="IPR036465">
    <property type="entry name" value="vWFA_dom_sf"/>
</dbReference>
<dbReference type="GeneTree" id="ENSGT00940000155619"/>
<dbReference type="PANTHER" id="PTHR24020:SF84">
    <property type="entry name" value="VWFA DOMAIN-CONTAINING PROTEIN"/>
    <property type="match status" value="1"/>
</dbReference>
<organism evidence="2 3">
    <name type="scientific">Fundulus heteroclitus</name>
    <name type="common">Killifish</name>
    <name type="synonym">Mummichog</name>
    <dbReference type="NCBI Taxonomy" id="8078"/>
    <lineage>
        <taxon>Eukaryota</taxon>
        <taxon>Metazoa</taxon>
        <taxon>Chordata</taxon>
        <taxon>Craniata</taxon>
        <taxon>Vertebrata</taxon>
        <taxon>Euteleostomi</taxon>
        <taxon>Actinopterygii</taxon>
        <taxon>Neopterygii</taxon>
        <taxon>Teleostei</taxon>
        <taxon>Neoteleostei</taxon>
        <taxon>Acanthomorphata</taxon>
        <taxon>Ovalentaria</taxon>
        <taxon>Atherinomorphae</taxon>
        <taxon>Cyprinodontiformes</taxon>
        <taxon>Fundulidae</taxon>
        <taxon>Fundulus</taxon>
    </lineage>
</organism>
<dbReference type="PROSITE" id="PS50234">
    <property type="entry name" value="VWFA"/>
    <property type="match status" value="2"/>
</dbReference>
<dbReference type="SUPFAM" id="SSF53300">
    <property type="entry name" value="vWA-like"/>
    <property type="match status" value="2"/>
</dbReference>
<name>A0A3Q2NVZ6_FUNHE</name>
<feature type="domain" description="VWFA" evidence="1">
    <location>
        <begin position="12"/>
        <end position="143"/>
    </location>
</feature>
<protein>
    <recommendedName>
        <fullName evidence="1">VWFA domain-containing protein</fullName>
    </recommendedName>
</protein>
<dbReference type="Proteomes" id="UP000265000">
    <property type="component" value="Unplaced"/>
</dbReference>
<evidence type="ECO:0000313" key="2">
    <source>
        <dbReference type="Ensembl" id="ENSFHEP00000003542.1"/>
    </source>
</evidence>
<dbReference type="Gene3D" id="3.40.50.410">
    <property type="entry name" value="von Willebrand factor, type A domain"/>
    <property type="match status" value="2"/>
</dbReference>
<proteinExistence type="predicted"/>
<accession>A0A3Q2NVZ6</accession>
<dbReference type="Pfam" id="PF00092">
    <property type="entry name" value="VWA"/>
    <property type="match status" value="2"/>
</dbReference>
<evidence type="ECO:0000313" key="3">
    <source>
        <dbReference type="Proteomes" id="UP000265000"/>
    </source>
</evidence>
<dbReference type="CDD" id="cd01450">
    <property type="entry name" value="vWFA_subfamily_ECM"/>
    <property type="match status" value="1"/>
</dbReference>
<feature type="domain" description="VWFA" evidence="1">
    <location>
        <begin position="197"/>
        <end position="340"/>
    </location>
</feature>
<dbReference type="AlphaFoldDB" id="A0A3Q2NVZ6"/>
<dbReference type="PRINTS" id="PR00453">
    <property type="entry name" value="VWFADOMAIN"/>
</dbReference>
<dbReference type="PANTHER" id="PTHR24020">
    <property type="entry name" value="COLLAGEN ALPHA"/>
    <property type="match status" value="1"/>
</dbReference>
<sequence>MAPLSRETFAMDVVFLFDHSGSINSNDHQRLKEFTVDIVNTLPDVGQKLVHYGLAQFAAEPKHEFYLNNYYQKTEVVGHILGVEHEGGDTYLGKALRFIKEYLSPAQGGRSDVPRTVVVFTDGNAHDYVEEPGNELRGGEGVNETNIIWSQIKSLNASSCCATAFRAAAPALGGRIGPDVSRFCPAGPLQCPAYPTELVFGLDMSSDVGPADFREQRQVVLSMLKDVSIAEGNCPKGARVSVVAYSRHTKRLVRFQEHRGRKQLMEAVENLALERTTERRHLGAAMRFVGRNVFKRVRAGRTTRKVAVFFSNGQPQDPSNVAAAVMEYRAQNIILAVIALKSAPGAAQTTCWTGRGSRAAPRFWDERWTTPCRRCC</sequence>
<reference evidence="2" key="2">
    <citation type="submission" date="2025-09" db="UniProtKB">
        <authorList>
            <consortium name="Ensembl"/>
        </authorList>
    </citation>
    <scope>IDENTIFICATION</scope>
</reference>
<dbReference type="InterPro" id="IPR002035">
    <property type="entry name" value="VWF_A"/>
</dbReference>